<dbReference type="RefSeq" id="WP_190928052.1">
    <property type="nucleotide sequence ID" value="NZ_JACXJA010000015.1"/>
</dbReference>
<dbReference type="InterPro" id="IPR018060">
    <property type="entry name" value="HTH_AraC"/>
</dbReference>
<feature type="domain" description="HTH araC/xylS-type" evidence="4">
    <location>
        <begin position="185"/>
        <end position="285"/>
    </location>
</feature>
<dbReference type="GO" id="GO:0003700">
    <property type="term" value="F:DNA-binding transcription factor activity"/>
    <property type="evidence" value="ECO:0007669"/>
    <property type="project" value="InterPro"/>
</dbReference>
<proteinExistence type="predicted"/>
<evidence type="ECO:0000313" key="6">
    <source>
        <dbReference type="Proteomes" id="UP000639396"/>
    </source>
</evidence>
<gene>
    <name evidence="5" type="ORF">IDH45_12535</name>
</gene>
<dbReference type="InterPro" id="IPR018062">
    <property type="entry name" value="HTH_AraC-typ_CS"/>
</dbReference>
<reference evidence="5" key="1">
    <citation type="submission" date="2020-09" db="EMBL/GenBank/DDBJ databases">
        <title>A novel bacterium of genus Paenibacillus, isolated from South China Sea.</title>
        <authorList>
            <person name="Huang H."/>
            <person name="Mo K."/>
            <person name="Hu Y."/>
        </authorList>
    </citation>
    <scope>NUCLEOTIDE SEQUENCE</scope>
    <source>
        <strain evidence="5">IB182363</strain>
    </source>
</reference>
<evidence type="ECO:0000259" key="4">
    <source>
        <dbReference type="PROSITE" id="PS01124"/>
    </source>
</evidence>
<dbReference type="InterPro" id="IPR037923">
    <property type="entry name" value="HTH-like"/>
</dbReference>
<dbReference type="InterPro" id="IPR009057">
    <property type="entry name" value="Homeodomain-like_sf"/>
</dbReference>
<dbReference type="Gene3D" id="2.60.120.10">
    <property type="entry name" value="Jelly Rolls"/>
    <property type="match status" value="1"/>
</dbReference>
<evidence type="ECO:0000256" key="3">
    <source>
        <dbReference type="ARBA" id="ARBA00023163"/>
    </source>
</evidence>
<dbReference type="GO" id="GO:0043565">
    <property type="term" value="F:sequence-specific DNA binding"/>
    <property type="evidence" value="ECO:0007669"/>
    <property type="project" value="InterPro"/>
</dbReference>
<keyword evidence="1" id="KW-0805">Transcription regulation</keyword>
<keyword evidence="6" id="KW-1185">Reference proteome</keyword>
<dbReference type="EMBL" id="JACXJA010000015">
    <property type="protein sequence ID" value="MBD2862812.1"/>
    <property type="molecule type" value="Genomic_DNA"/>
</dbReference>
<dbReference type="PANTHER" id="PTHR43280">
    <property type="entry name" value="ARAC-FAMILY TRANSCRIPTIONAL REGULATOR"/>
    <property type="match status" value="1"/>
</dbReference>
<evidence type="ECO:0000256" key="1">
    <source>
        <dbReference type="ARBA" id="ARBA00023015"/>
    </source>
</evidence>
<sequence>MNFAAYHPYVHYATRYPFSKGQTSLNRHCYSSSIYLISEGSGSLRTCGRVYRTDPGSLVYIPAGQQHDWIADSIIPMVHICCYFDWSHIDRRAWFNHPSMICYDASQLNVSLVSAPFPYEIPEYLKVEKLRVWTDLFEKFYTENHYPNERTYIRNIKLQSYFLHFIEFFLSFVLRDDRFPDRRMYKVLERLDQDLLHGLVKPLESYYKEMRVSRGYFFELFKHATGLPPTQYINQFRINRAKEDLSHTSISITEIAEKHGFASVHYFSKLFRLLNGMSPREYRDEAND</sequence>
<protein>
    <submittedName>
        <fullName evidence="5">AraC family transcriptional regulator</fullName>
    </submittedName>
</protein>
<name>A0A927C9X5_9BACL</name>
<dbReference type="Gene3D" id="1.10.10.60">
    <property type="entry name" value="Homeodomain-like"/>
    <property type="match status" value="2"/>
</dbReference>
<dbReference type="PROSITE" id="PS00041">
    <property type="entry name" value="HTH_ARAC_FAMILY_1"/>
    <property type="match status" value="1"/>
</dbReference>
<dbReference type="SUPFAM" id="SSF51215">
    <property type="entry name" value="Regulatory protein AraC"/>
    <property type="match status" value="1"/>
</dbReference>
<dbReference type="AlphaFoldDB" id="A0A927C9X5"/>
<dbReference type="PRINTS" id="PR00032">
    <property type="entry name" value="HTHARAC"/>
</dbReference>
<dbReference type="PANTHER" id="PTHR43280:SF28">
    <property type="entry name" value="HTH-TYPE TRANSCRIPTIONAL ACTIVATOR RHAS"/>
    <property type="match status" value="1"/>
</dbReference>
<dbReference type="InterPro" id="IPR020449">
    <property type="entry name" value="Tscrpt_reg_AraC-type_HTH"/>
</dbReference>
<accession>A0A927C9X5</accession>
<dbReference type="Proteomes" id="UP000639396">
    <property type="component" value="Unassembled WGS sequence"/>
</dbReference>
<evidence type="ECO:0000313" key="5">
    <source>
        <dbReference type="EMBL" id="MBD2862812.1"/>
    </source>
</evidence>
<keyword evidence="3" id="KW-0804">Transcription</keyword>
<dbReference type="PROSITE" id="PS01124">
    <property type="entry name" value="HTH_ARAC_FAMILY_2"/>
    <property type="match status" value="1"/>
</dbReference>
<dbReference type="Pfam" id="PF02311">
    <property type="entry name" value="AraC_binding"/>
    <property type="match status" value="1"/>
</dbReference>
<dbReference type="InterPro" id="IPR014710">
    <property type="entry name" value="RmlC-like_jellyroll"/>
</dbReference>
<organism evidence="5 6">
    <name type="scientific">Paenibacillus oceani</name>
    <dbReference type="NCBI Taxonomy" id="2772510"/>
    <lineage>
        <taxon>Bacteria</taxon>
        <taxon>Bacillati</taxon>
        <taxon>Bacillota</taxon>
        <taxon>Bacilli</taxon>
        <taxon>Bacillales</taxon>
        <taxon>Paenibacillaceae</taxon>
        <taxon>Paenibacillus</taxon>
    </lineage>
</organism>
<evidence type="ECO:0000256" key="2">
    <source>
        <dbReference type="ARBA" id="ARBA00023125"/>
    </source>
</evidence>
<dbReference type="InterPro" id="IPR003313">
    <property type="entry name" value="AraC-bd"/>
</dbReference>
<dbReference type="Pfam" id="PF12833">
    <property type="entry name" value="HTH_18"/>
    <property type="match status" value="1"/>
</dbReference>
<keyword evidence="2" id="KW-0238">DNA-binding</keyword>
<comment type="caution">
    <text evidence="5">The sequence shown here is derived from an EMBL/GenBank/DDBJ whole genome shotgun (WGS) entry which is preliminary data.</text>
</comment>
<dbReference type="SUPFAM" id="SSF46689">
    <property type="entry name" value="Homeodomain-like"/>
    <property type="match status" value="1"/>
</dbReference>
<dbReference type="SMART" id="SM00342">
    <property type="entry name" value="HTH_ARAC"/>
    <property type="match status" value="1"/>
</dbReference>